<dbReference type="GO" id="GO:0004842">
    <property type="term" value="F:ubiquitin-protein transferase activity"/>
    <property type="evidence" value="ECO:0007669"/>
    <property type="project" value="InterPro"/>
</dbReference>
<gene>
    <name evidence="1" type="ORF">PACLA_8A071352</name>
</gene>
<dbReference type="PANTHER" id="PTHR22605:SF16">
    <property type="entry name" value="E3 UBIQUITIN-PROTEIN LIGASE RNF213"/>
    <property type="match status" value="1"/>
</dbReference>
<dbReference type="SUPFAM" id="SSF53098">
    <property type="entry name" value="Ribonuclease H-like"/>
    <property type="match status" value="1"/>
</dbReference>
<reference evidence="1" key="1">
    <citation type="submission" date="2020-04" db="EMBL/GenBank/DDBJ databases">
        <authorList>
            <person name="Alioto T."/>
            <person name="Alioto T."/>
            <person name="Gomez Garrido J."/>
        </authorList>
    </citation>
    <scope>NUCLEOTIDE SEQUENCE</scope>
    <source>
        <strain evidence="1">A484AB</strain>
    </source>
</reference>
<name>A0A6S7H4S6_PARCT</name>
<accession>A0A6S7H4S6</accession>
<keyword evidence="1" id="KW-0808">Transferase</keyword>
<evidence type="ECO:0000313" key="2">
    <source>
        <dbReference type="Proteomes" id="UP001152795"/>
    </source>
</evidence>
<protein>
    <submittedName>
        <fullName evidence="1">RNA-directed DNA polymerase from transposon BS</fullName>
    </submittedName>
</protein>
<keyword evidence="1" id="KW-0548">Nucleotidyltransferase</keyword>
<dbReference type="InterPro" id="IPR012337">
    <property type="entry name" value="RNaseH-like_sf"/>
</dbReference>
<dbReference type="OrthoDB" id="2423195at2759"/>
<dbReference type="Proteomes" id="UP001152795">
    <property type="component" value="Unassembled WGS sequence"/>
</dbReference>
<evidence type="ECO:0000313" key="1">
    <source>
        <dbReference type="EMBL" id="CAB3997716.1"/>
    </source>
</evidence>
<keyword evidence="1" id="KW-0695">RNA-directed DNA polymerase</keyword>
<dbReference type="GO" id="GO:0016887">
    <property type="term" value="F:ATP hydrolysis activity"/>
    <property type="evidence" value="ECO:0007669"/>
    <property type="project" value="InterPro"/>
</dbReference>
<dbReference type="PANTHER" id="PTHR22605">
    <property type="entry name" value="RZ-TYPE DOMAIN-CONTAINING PROTEIN"/>
    <property type="match status" value="1"/>
</dbReference>
<organism evidence="1 2">
    <name type="scientific">Paramuricea clavata</name>
    <name type="common">Red gorgonian</name>
    <name type="synonym">Violescent sea-whip</name>
    <dbReference type="NCBI Taxonomy" id="317549"/>
    <lineage>
        <taxon>Eukaryota</taxon>
        <taxon>Metazoa</taxon>
        <taxon>Cnidaria</taxon>
        <taxon>Anthozoa</taxon>
        <taxon>Octocorallia</taxon>
        <taxon>Malacalcyonacea</taxon>
        <taxon>Plexauridae</taxon>
        <taxon>Paramuricea</taxon>
    </lineage>
</organism>
<comment type="caution">
    <text evidence="1">The sequence shown here is derived from an EMBL/GenBank/DDBJ whole genome shotgun (WGS) entry which is preliminary data.</text>
</comment>
<keyword evidence="2" id="KW-1185">Reference proteome</keyword>
<dbReference type="EMBL" id="CACRXK020003169">
    <property type="protein sequence ID" value="CAB3997716.1"/>
    <property type="molecule type" value="Genomic_DNA"/>
</dbReference>
<dbReference type="InterPro" id="IPR031248">
    <property type="entry name" value="RNF213"/>
</dbReference>
<sequence length="1120" mass="127123">MADVLSSNSSEEDDAVTNPIQLAINKGANITEPDRAAISRKRKIVKNSGKYKASRMKNHSKNDTCVWDRLKDFPGQHFVNENGQLRCNACSEIISIKKSSIEKHVQSKKHVNGIASIAKSKKENQTILECLKKQDIRDRASGSTLPEDMRLFRFEIVETFLLAGIEISKLDIMRPFLEKYAGHRLTGASHMKDIIPSVLEKAREKIKAEIQNVQEVSMIFDGTARLGEALAIVIRYVQENFKPTQRLICLEVLAKPLKGSELAQRLMSCLVVNHNFGPNLVLATMRDGAAVNGAAIRQLSFFYPNIFYVTCFSHTIDNVGTHFKFRVLDIFFRHWISLFANSYNAKLLWKERTGQSMRTYSNTRWWSKWEVQKQVYEYFGDVVPFLRENENLSPATRQHLLEIIDNPRDLQDLRLELAVIVDAGVQFVKATYYLEGDGPLIFSCYERLSAVSNAIGANFPSTSAIAREIANGDVVVQNQLITQATACVQPGLLFFQEKFSVQFHTIVRAFKVARLCCPVQVQQLKPDAATLEEFSNFPFIANSSTVEYVFEGILRVSDLYLQLCEVGEISNLTWKTKFRCSKIEGCREELLDNIDKTCETMENKLKQWKKNINGERHKCYSLNHFTMKQILNLRKELAKACIGLVAMDELPLQTFMLLEAVNKAIDPLLLANVLRKMIPENSIFLTEEGFKDEQKYFANDTGGEEILLENVEEEIDVIQPIMRKRKNSLETFTAAKETLEGMSMNYSEEYLLAALEHCGRRATEDELVAWVASDDYDEETVTMLCEKAKKNPRLSDLVKDVFGPEFQAINDEETFLCNMTANETEIERPQIVLKPYVNNEEDTYLTLEILAALLDRLSESESDYVRRQLPSVLKEGEPNLLLVPKGEVFGCVLSLFMGANDQPLPTDEEVIVCDENTTAEEIELLWRRAVVDESGLLFCLANADLLDYDVSQQAVRSLILLTQNHSRYHLVVICSIENEDKSHMVASIDQFRRQFPLLAPMRGIQHYLKEQLVVSDAKMVGDVQWAPAATVDMEKLSVRVVQSSRAGMGKSLVVKHLAEQLTNLPNNKKLREDLMLSLCPTIPVHGISVDSDCVTRTLRSHAVKRDIPVSRIFHLDMSQS</sequence>
<dbReference type="AlphaFoldDB" id="A0A6S7H4S6"/>
<feature type="non-terminal residue" evidence="1">
    <location>
        <position position="1"/>
    </location>
</feature>
<proteinExistence type="predicted"/>
<dbReference type="GO" id="GO:0003964">
    <property type="term" value="F:RNA-directed DNA polymerase activity"/>
    <property type="evidence" value="ECO:0007669"/>
    <property type="project" value="UniProtKB-KW"/>
</dbReference>